<gene>
    <name evidence="5" type="ORF">S03H2_51183</name>
</gene>
<dbReference type="PANTHER" id="PTHR30258:SF1">
    <property type="entry name" value="PROTEIN TRANSPORT PROTEIN HOFB HOMOLOG"/>
    <property type="match status" value="1"/>
</dbReference>
<dbReference type="GO" id="GO:0005886">
    <property type="term" value="C:plasma membrane"/>
    <property type="evidence" value="ECO:0007669"/>
    <property type="project" value="TreeGrafter"/>
</dbReference>
<dbReference type="InterPro" id="IPR007831">
    <property type="entry name" value="T2SS_GspE_N"/>
</dbReference>
<dbReference type="InterPro" id="IPR037257">
    <property type="entry name" value="T2SS_E_N_sf"/>
</dbReference>
<evidence type="ECO:0008006" key="6">
    <source>
        <dbReference type="Google" id="ProtNLM"/>
    </source>
</evidence>
<dbReference type="Pfam" id="PF05157">
    <property type="entry name" value="MshEN"/>
    <property type="match status" value="1"/>
</dbReference>
<proteinExistence type="predicted"/>
<dbReference type="FunFam" id="3.30.300.160:FF:000002">
    <property type="entry name" value="Type II secretion system protein E"/>
    <property type="match status" value="1"/>
</dbReference>
<evidence type="ECO:0000256" key="2">
    <source>
        <dbReference type="ARBA" id="ARBA00022840"/>
    </source>
</evidence>
<dbReference type="Gene3D" id="3.30.300.160">
    <property type="entry name" value="Type II secretion system, protein E, N-terminal domain"/>
    <property type="match status" value="1"/>
</dbReference>
<dbReference type="AlphaFoldDB" id="X1HM91"/>
<feature type="non-terminal residue" evidence="5">
    <location>
        <position position="1"/>
    </location>
</feature>
<dbReference type="PANTHER" id="PTHR30258">
    <property type="entry name" value="TYPE II SECRETION SYSTEM PROTEIN GSPE-RELATED"/>
    <property type="match status" value="1"/>
</dbReference>
<feature type="non-terminal residue" evidence="5">
    <location>
        <position position="261"/>
    </location>
</feature>
<evidence type="ECO:0000256" key="1">
    <source>
        <dbReference type="ARBA" id="ARBA00022741"/>
    </source>
</evidence>
<comment type="caution">
    <text evidence="5">The sequence shown here is derived from an EMBL/GenBank/DDBJ whole genome shotgun (WGS) entry which is preliminary data.</text>
</comment>
<organism evidence="5">
    <name type="scientific">marine sediment metagenome</name>
    <dbReference type="NCBI Taxonomy" id="412755"/>
    <lineage>
        <taxon>unclassified sequences</taxon>
        <taxon>metagenomes</taxon>
        <taxon>ecological metagenomes</taxon>
    </lineage>
</organism>
<protein>
    <recommendedName>
        <fullName evidence="6">Type II secretion system protein GspE N-terminal domain-containing protein</fullName>
    </recommendedName>
</protein>
<dbReference type="InterPro" id="IPR001482">
    <property type="entry name" value="T2SS/T4SS_dom"/>
</dbReference>
<dbReference type="EMBL" id="BARU01032452">
    <property type="protein sequence ID" value="GAH71261.1"/>
    <property type="molecule type" value="Genomic_DNA"/>
</dbReference>
<dbReference type="GO" id="GO:0016887">
    <property type="term" value="F:ATP hydrolysis activity"/>
    <property type="evidence" value="ECO:0007669"/>
    <property type="project" value="TreeGrafter"/>
</dbReference>
<accession>X1HM91</accession>
<feature type="domain" description="Type II secretion system protein GspE N-terminal" evidence="4">
    <location>
        <begin position="71"/>
        <end position="156"/>
    </location>
</feature>
<dbReference type="Pfam" id="PF00437">
    <property type="entry name" value="T2SSE"/>
    <property type="match status" value="1"/>
</dbReference>
<evidence type="ECO:0000259" key="3">
    <source>
        <dbReference type="Pfam" id="PF00437"/>
    </source>
</evidence>
<dbReference type="SUPFAM" id="SSF52540">
    <property type="entry name" value="P-loop containing nucleoside triphosphate hydrolases"/>
    <property type="match status" value="1"/>
</dbReference>
<feature type="domain" description="Bacterial type II secretion system protein E" evidence="3">
    <location>
        <begin position="186"/>
        <end position="258"/>
    </location>
</feature>
<dbReference type="InterPro" id="IPR027417">
    <property type="entry name" value="P-loop_NTPase"/>
</dbReference>
<name>X1HM91_9ZZZZ</name>
<dbReference type="SUPFAM" id="SSF160246">
    <property type="entry name" value="EspE N-terminal domain-like"/>
    <property type="match status" value="1"/>
</dbReference>
<evidence type="ECO:0000313" key="5">
    <source>
        <dbReference type="EMBL" id="GAH71261.1"/>
    </source>
</evidence>
<dbReference type="Gene3D" id="3.30.450.90">
    <property type="match status" value="1"/>
</dbReference>
<keyword evidence="1" id="KW-0547">Nucleotide-binding</keyword>
<reference evidence="5" key="1">
    <citation type="journal article" date="2014" name="Front. Microbiol.">
        <title>High frequency of phylogenetically diverse reductive dehalogenase-homologous genes in deep subseafloor sedimentary metagenomes.</title>
        <authorList>
            <person name="Kawai M."/>
            <person name="Futagami T."/>
            <person name="Toyoda A."/>
            <person name="Takaki Y."/>
            <person name="Nishi S."/>
            <person name="Hori S."/>
            <person name="Arai W."/>
            <person name="Tsubouchi T."/>
            <person name="Morono Y."/>
            <person name="Uchiyama I."/>
            <person name="Ito T."/>
            <person name="Fujiyama A."/>
            <person name="Inagaki F."/>
            <person name="Takami H."/>
        </authorList>
    </citation>
    <scope>NUCLEOTIDE SEQUENCE</scope>
    <source>
        <strain evidence="5">Expedition CK06-06</strain>
    </source>
</reference>
<sequence length="261" mass="29097">VLVGMADRRLKERGGRKGIEDLLVEGAFITPEQLEAARDGAKQTNSDLRQVLLEKRLISRETLATVLSFQLNVPTIDLKQAQIQPAALALIPEDMARKHNVLPISVDGDTLTVAMEEPDNSQLIDTLAASTKRKIKPVVPLHGGIREAIDTHYRLTTQIEKELRQLLSAARTREVQDPMLALEAISRAPVVKAVDMLLTQAVRDRASDVHIVPQEEDVQIRYRIDGILHDAVSLPHEVHSALLTRIKVMANMNIAERRRAH</sequence>
<evidence type="ECO:0000259" key="4">
    <source>
        <dbReference type="Pfam" id="PF05157"/>
    </source>
</evidence>
<keyword evidence="2" id="KW-0067">ATP-binding</keyword>
<dbReference type="GO" id="GO:0005524">
    <property type="term" value="F:ATP binding"/>
    <property type="evidence" value="ECO:0007669"/>
    <property type="project" value="UniProtKB-KW"/>
</dbReference>